<gene>
    <name evidence="2" type="ORF">ACFFJP_09110</name>
</gene>
<organism evidence="2 3">
    <name type="scientific">Rheinheimera tilapiae</name>
    <dbReference type="NCBI Taxonomy" id="875043"/>
    <lineage>
        <taxon>Bacteria</taxon>
        <taxon>Pseudomonadati</taxon>
        <taxon>Pseudomonadota</taxon>
        <taxon>Gammaproteobacteria</taxon>
        <taxon>Chromatiales</taxon>
        <taxon>Chromatiaceae</taxon>
        <taxon>Rheinheimera</taxon>
    </lineage>
</organism>
<dbReference type="Pfam" id="PF14907">
    <property type="entry name" value="NTP_transf_5"/>
    <property type="match status" value="1"/>
</dbReference>
<dbReference type="Proteomes" id="UP001589813">
    <property type="component" value="Unassembled WGS sequence"/>
</dbReference>
<keyword evidence="3" id="KW-1185">Reference proteome</keyword>
<sequence>MKSECLAFVRAPAGYCQTATLKQWTAFIEEARQYALLGSCYFLAQDAGIWHLIPEQVKNHLISGFHYAEKQKITLLNEMLELEKIFEGSNVPAVLVKGVAYRLDGYAFARGRVFSDIDLLVPDSHYALALQMLKDAGYLEFTMSAYDRRYYLRWTHQHPPLTHFLRGANIDLHHHLFPVSSNEDILIEPLIGHASVLPGSAFSTPSPAYLFMHAAVHLFYQDETHKLVKDLVDLNLLYREVMARQSFTDILQAAEKSNAQAAVFYALNTLNQLFAIELPTEIQQLAPAASRYRLWQMQFLLTHLLDHASFWHSPAHFFWFVRGHLLKMGPLTLIYHSVAKSIEQFKERKKLGKKQRELDAQTRPGDAH</sequence>
<feature type="region of interest" description="Disordered" evidence="1">
    <location>
        <begin position="349"/>
        <end position="368"/>
    </location>
</feature>
<evidence type="ECO:0000313" key="2">
    <source>
        <dbReference type="EMBL" id="MFC0048447.1"/>
    </source>
</evidence>
<proteinExistence type="predicted"/>
<evidence type="ECO:0000313" key="3">
    <source>
        <dbReference type="Proteomes" id="UP001589813"/>
    </source>
</evidence>
<dbReference type="InterPro" id="IPR039498">
    <property type="entry name" value="NTP_transf_5"/>
</dbReference>
<dbReference type="RefSeq" id="WP_377242650.1">
    <property type="nucleotide sequence ID" value="NZ_JBHLXP010000001.1"/>
</dbReference>
<accession>A0ABV6BCB9</accession>
<name>A0ABV6BCB9_9GAMM</name>
<evidence type="ECO:0000256" key="1">
    <source>
        <dbReference type="SAM" id="MobiDB-lite"/>
    </source>
</evidence>
<comment type="caution">
    <text evidence="2">The sequence shown here is derived from an EMBL/GenBank/DDBJ whole genome shotgun (WGS) entry which is preliminary data.</text>
</comment>
<feature type="compositionally biased region" description="Basic and acidic residues" evidence="1">
    <location>
        <begin position="354"/>
        <end position="368"/>
    </location>
</feature>
<reference evidence="2 3" key="1">
    <citation type="submission" date="2024-09" db="EMBL/GenBank/DDBJ databases">
        <authorList>
            <person name="Sun Q."/>
            <person name="Mori K."/>
        </authorList>
    </citation>
    <scope>NUCLEOTIDE SEQUENCE [LARGE SCALE GENOMIC DNA]</scope>
    <source>
        <strain evidence="2 3">KCTC 23315</strain>
    </source>
</reference>
<protein>
    <submittedName>
        <fullName evidence="2">Nucleotidyltransferase family protein</fullName>
    </submittedName>
</protein>
<dbReference type="EMBL" id="JBHLXP010000001">
    <property type="protein sequence ID" value="MFC0048447.1"/>
    <property type="molecule type" value="Genomic_DNA"/>
</dbReference>